<name>A0A553PBU9_TIGCA</name>
<dbReference type="EMBL" id="VCGU01000005">
    <property type="protein sequence ID" value="TRY75158.1"/>
    <property type="molecule type" value="Genomic_DNA"/>
</dbReference>
<dbReference type="AlphaFoldDB" id="A0A553PBU9"/>
<sequence>MKTIPSLDNLLAGFLRTCSITEENSALVRSYGPAMKIMLKLPWVFSNAPGITDHGVRSNEAFFRYLVSNRKTYIFSAGCISTRQLERQMPNELKVVVEITKILHKQRQEITIESLQEIIDKDKVFNLSLRLRNQTSTQEFLEVHSNFFATDKSGEIRPRIITLYKYNYRTQEAKRVNSLIVIELIRSYTKEIGTPIDIVQLYNYLHEISFGVRFSALQKFVFKFYHSSYILICPESQPSLTKPRPKISESDILKIIWDTMAQWPVTLSKIREELNQKGISMANCAIRSIIEGHFPDHIIQGGFVLQNHQPYMKSVQEILKKQCPMSLTELRKTLVSTGVDISRTILTDLVVKSLAGYFTYKGEIYLPTSKESGELMADFILNQLHLITEGICPILLEDVVIQLASKRILITKMKLKSIIAHHSEIYKCDKNFVCMSENGMEAPDSVEPQDMDRAKMDPQSVGELVSHLKNLVENDNNSVTDLNGNLIFTKAYLDEIFNGNEAYTHLKSIIVTEDGIGLAKKPQTRLKPNSEGTAEIEEANSLVRRLQPDIDKSKILTSMSKSKNCPKDDGANISDFDASTSHGLVTSPKRKPKPRPKNGWKQDKKRLKRGVGSSKCPSID</sequence>
<keyword evidence="3" id="KW-1185">Reference proteome</keyword>
<evidence type="ECO:0000313" key="2">
    <source>
        <dbReference type="EMBL" id="TRY75158.1"/>
    </source>
</evidence>
<protein>
    <submittedName>
        <fullName evidence="2">Uncharacterized protein</fullName>
    </submittedName>
</protein>
<gene>
    <name evidence="2" type="ORF">TCAL_13905</name>
</gene>
<feature type="compositionally biased region" description="Basic residues" evidence="1">
    <location>
        <begin position="588"/>
        <end position="609"/>
    </location>
</feature>
<proteinExistence type="predicted"/>
<organism evidence="2 3">
    <name type="scientific">Tigriopus californicus</name>
    <name type="common">Marine copepod</name>
    <dbReference type="NCBI Taxonomy" id="6832"/>
    <lineage>
        <taxon>Eukaryota</taxon>
        <taxon>Metazoa</taxon>
        <taxon>Ecdysozoa</taxon>
        <taxon>Arthropoda</taxon>
        <taxon>Crustacea</taxon>
        <taxon>Multicrustacea</taxon>
        <taxon>Hexanauplia</taxon>
        <taxon>Copepoda</taxon>
        <taxon>Harpacticoida</taxon>
        <taxon>Harpacticidae</taxon>
        <taxon>Tigriopus</taxon>
    </lineage>
</organism>
<feature type="region of interest" description="Disordered" evidence="1">
    <location>
        <begin position="558"/>
        <end position="620"/>
    </location>
</feature>
<accession>A0A553PBU9</accession>
<reference evidence="2 3" key="1">
    <citation type="journal article" date="2018" name="Nat. Ecol. Evol.">
        <title>Genomic signatures of mitonuclear coevolution across populations of Tigriopus californicus.</title>
        <authorList>
            <person name="Barreto F.S."/>
            <person name="Watson E.T."/>
            <person name="Lima T.G."/>
            <person name="Willett C.S."/>
            <person name="Edmands S."/>
            <person name="Li W."/>
            <person name="Burton R.S."/>
        </authorList>
    </citation>
    <scope>NUCLEOTIDE SEQUENCE [LARGE SCALE GENOMIC DNA]</scope>
    <source>
        <strain evidence="2 3">San Diego</strain>
    </source>
</reference>
<comment type="caution">
    <text evidence="2">The sequence shown here is derived from an EMBL/GenBank/DDBJ whole genome shotgun (WGS) entry which is preliminary data.</text>
</comment>
<evidence type="ECO:0000256" key="1">
    <source>
        <dbReference type="SAM" id="MobiDB-lite"/>
    </source>
</evidence>
<dbReference type="Proteomes" id="UP000318571">
    <property type="component" value="Chromosome 2"/>
</dbReference>
<evidence type="ECO:0000313" key="3">
    <source>
        <dbReference type="Proteomes" id="UP000318571"/>
    </source>
</evidence>